<evidence type="ECO:0000259" key="1">
    <source>
        <dbReference type="Pfam" id="PF12844"/>
    </source>
</evidence>
<dbReference type="AlphaFoldDB" id="A0A1S8LAI9"/>
<dbReference type="Proteomes" id="UP000190951">
    <property type="component" value="Plasmid p330"/>
</dbReference>
<dbReference type="GO" id="GO:0003677">
    <property type="term" value="F:DNA binding"/>
    <property type="evidence" value="ECO:0007669"/>
    <property type="project" value="InterPro"/>
</dbReference>
<accession>A0A1S8LAI9</accession>
<gene>
    <name evidence="2" type="ORF">CROST_047980</name>
</gene>
<feature type="domain" description="HTH cro/C1-type" evidence="1">
    <location>
        <begin position="10"/>
        <end position="68"/>
    </location>
</feature>
<dbReference type="STRING" id="84029.CROST_13930"/>
<organism evidence="2 3">
    <name type="scientific">Clostridium felsineum</name>
    <dbReference type="NCBI Taxonomy" id="36839"/>
    <lineage>
        <taxon>Bacteria</taxon>
        <taxon>Bacillati</taxon>
        <taxon>Bacillota</taxon>
        <taxon>Clostridia</taxon>
        <taxon>Eubacteriales</taxon>
        <taxon>Clostridiaceae</taxon>
        <taxon>Clostridium</taxon>
    </lineage>
</organism>
<dbReference type="Gene3D" id="1.10.260.40">
    <property type="entry name" value="lambda repressor-like DNA-binding domains"/>
    <property type="match status" value="1"/>
</dbReference>
<keyword evidence="2" id="KW-0614">Plasmid</keyword>
<dbReference type="RefSeq" id="WP_077850561.1">
    <property type="nucleotide sequence ID" value="NZ_CP096984.1"/>
</dbReference>
<evidence type="ECO:0000313" key="3">
    <source>
        <dbReference type="Proteomes" id="UP000190951"/>
    </source>
</evidence>
<name>A0A1S8LAI9_9CLOT</name>
<dbReference type="InterPro" id="IPR011990">
    <property type="entry name" value="TPR-like_helical_dom_sf"/>
</dbReference>
<dbReference type="Gene3D" id="1.25.40.10">
    <property type="entry name" value="Tetratricopeptide repeat domain"/>
    <property type="match status" value="2"/>
</dbReference>
<protein>
    <recommendedName>
        <fullName evidence="1">HTH cro/C1-type domain-containing protein</fullName>
    </recommendedName>
</protein>
<evidence type="ECO:0000313" key="2">
    <source>
        <dbReference type="EMBL" id="URZ14020.1"/>
    </source>
</evidence>
<sequence>METYEIVSVGEKLKRLRKKYKVKQEALAGDEITRNLISQIEHNKVRLTENSARIMLQNLKQICNKRNIEVCEDIDYLMEDEKAQAVKIVDKYIDELKKLSTYKGDNFLSKLAQTEEFLADLQLKYKKIEVFNLAGDYFLSNSDFYKSALYYEKARALMEVDADKDAMILVLRKLSKVYPYIGQYEKTVAVSEYALENFKDMDEKYYCIFIYNSVLGYLRLEKYEKALDKIHILEKIIKITDVERYSDILIHKTYCLSYLNRYDETLETCYKILDMLQDKDGMRYIVAMVNVCGVYDKLKDYASARKVMKIIFDKLKKFNDNDFYVAEVYFEMGKILHRSLKEFNKAKECYIKALNACEKKPDYYLTKEIATRLIELYTELENPEDRKEVKEKILELELKEGKVDTKIW</sequence>
<dbReference type="EMBL" id="CP096984">
    <property type="protein sequence ID" value="URZ14020.1"/>
    <property type="molecule type" value="Genomic_DNA"/>
</dbReference>
<geneLocation type="plasmid" evidence="2 3">
    <name>p330</name>
</geneLocation>
<keyword evidence="3" id="KW-1185">Reference proteome</keyword>
<dbReference type="InterPro" id="IPR001387">
    <property type="entry name" value="Cro/C1-type_HTH"/>
</dbReference>
<dbReference type="InterPro" id="IPR010982">
    <property type="entry name" value="Lambda_DNA-bd_dom_sf"/>
</dbReference>
<dbReference type="SMART" id="SM00028">
    <property type="entry name" value="TPR"/>
    <property type="match status" value="3"/>
</dbReference>
<reference evidence="2 3" key="1">
    <citation type="submission" date="2022-04" db="EMBL/GenBank/DDBJ databases">
        <title>Genome sequence of C. roseum typestrain.</title>
        <authorList>
            <person name="Poehlein A."/>
            <person name="Schoch T."/>
            <person name="Duerre P."/>
            <person name="Daniel R."/>
        </authorList>
    </citation>
    <scope>NUCLEOTIDE SEQUENCE [LARGE SCALE GENOMIC DNA]</scope>
    <source>
        <strain evidence="2 3">DSM 7320</strain>
        <plasmid evidence="2 3">p330</plasmid>
    </source>
</reference>
<dbReference type="SUPFAM" id="SSF47413">
    <property type="entry name" value="lambda repressor-like DNA-binding domains"/>
    <property type="match status" value="1"/>
</dbReference>
<dbReference type="InterPro" id="IPR019734">
    <property type="entry name" value="TPR_rpt"/>
</dbReference>
<dbReference type="KEGG" id="crw:CROST_047980"/>
<dbReference type="SUPFAM" id="SSF48452">
    <property type="entry name" value="TPR-like"/>
    <property type="match status" value="2"/>
</dbReference>
<proteinExistence type="predicted"/>
<dbReference type="Pfam" id="PF12844">
    <property type="entry name" value="HTH_19"/>
    <property type="match status" value="1"/>
</dbReference>